<sequence>MKTTEGHDINKENVDPLLSCTIPPNKSVSTSKCCGHGEQYKKGACIVLSTLQHWYGYPDSDAESLDITTGALCFYGAEAIDFQALDLRSVSKLESTCHAQGSDIIFLPKYYCELNFIEQCWGHAK</sequence>
<keyword evidence="2" id="KW-1185">Reference proteome</keyword>
<dbReference type="Proteomes" id="UP000183567">
    <property type="component" value="Unassembled WGS sequence"/>
</dbReference>
<gene>
    <name evidence="1" type="ORF">AZE42_13960</name>
</gene>
<evidence type="ECO:0000313" key="2">
    <source>
        <dbReference type="Proteomes" id="UP000183567"/>
    </source>
</evidence>
<organism evidence="1 2">
    <name type="scientific">Rhizopogon vesiculosus</name>
    <dbReference type="NCBI Taxonomy" id="180088"/>
    <lineage>
        <taxon>Eukaryota</taxon>
        <taxon>Fungi</taxon>
        <taxon>Dikarya</taxon>
        <taxon>Basidiomycota</taxon>
        <taxon>Agaricomycotina</taxon>
        <taxon>Agaricomycetes</taxon>
        <taxon>Agaricomycetidae</taxon>
        <taxon>Boletales</taxon>
        <taxon>Suillineae</taxon>
        <taxon>Rhizopogonaceae</taxon>
        <taxon>Rhizopogon</taxon>
    </lineage>
</organism>
<dbReference type="AlphaFoldDB" id="A0A1J8Q3A7"/>
<proteinExistence type="predicted"/>
<evidence type="ECO:0000313" key="1">
    <source>
        <dbReference type="EMBL" id="OJA15159.1"/>
    </source>
</evidence>
<dbReference type="OrthoDB" id="2416294at2759"/>
<feature type="non-terminal residue" evidence="1">
    <location>
        <position position="125"/>
    </location>
</feature>
<name>A0A1J8Q3A7_9AGAM</name>
<dbReference type="EMBL" id="LVVM01003300">
    <property type="protein sequence ID" value="OJA15159.1"/>
    <property type="molecule type" value="Genomic_DNA"/>
</dbReference>
<accession>A0A1J8Q3A7</accession>
<comment type="caution">
    <text evidence="1">The sequence shown here is derived from an EMBL/GenBank/DDBJ whole genome shotgun (WGS) entry which is preliminary data.</text>
</comment>
<reference evidence="1 2" key="1">
    <citation type="submission" date="2016-03" db="EMBL/GenBank/DDBJ databases">
        <title>Comparative genomics of the ectomycorrhizal sister species Rhizopogon vinicolor and Rhizopogon vesiculosus (Basidiomycota: Boletales) reveals a divergence of the mating type B locus.</title>
        <authorList>
            <person name="Mujic A.B."/>
            <person name="Kuo A."/>
            <person name="Tritt A."/>
            <person name="Lipzen A."/>
            <person name="Chen C."/>
            <person name="Johnson J."/>
            <person name="Sharma A."/>
            <person name="Barry K."/>
            <person name="Grigoriev I.V."/>
            <person name="Spatafora J.W."/>
        </authorList>
    </citation>
    <scope>NUCLEOTIDE SEQUENCE [LARGE SCALE GENOMIC DNA]</scope>
    <source>
        <strain evidence="1 2">AM-OR11-056</strain>
    </source>
</reference>
<protein>
    <submittedName>
        <fullName evidence="1">Uncharacterized protein</fullName>
    </submittedName>
</protein>